<keyword evidence="2" id="KW-1185">Reference proteome</keyword>
<dbReference type="PANTHER" id="PTHR45786:SF74">
    <property type="entry name" value="ATP-DEPENDENT DNA HELICASE"/>
    <property type="match status" value="1"/>
</dbReference>
<name>A0A9N9ISJ5_9GLOM</name>
<dbReference type="AlphaFoldDB" id="A0A9N9ISJ5"/>
<evidence type="ECO:0000313" key="2">
    <source>
        <dbReference type="Proteomes" id="UP000789405"/>
    </source>
</evidence>
<gene>
    <name evidence="1" type="ORF">DERYTH_LOCUS16766</name>
</gene>
<dbReference type="PANTHER" id="PTHR45786">
    <property type="entry name" value="DNA BINDING PROTEIN-LIKE"/>
    <property type="match status" value="1"/>
</dbReference>
<dbReference type="EMBL" id="CAJVPY010015033">
    <property type="protein sequence ID" value="CAG8749597.1"/>
    <property type="molecule type" value="Genomic_DNA"/>
</dbReference>
<accession>A0A9N9ISJ5</accession>
<dbReference type="Proteomes" id="UP000789405">
    <property type="component" value="Unassembled WGS sequence"/>
</dbReference>
<protein>
    <submittedName>
        <fullName evidence="1">10673_t:CDS:1</fullName>
    </submittedName>
</protein>
<sequence>MRTYNAPKANEVAIIYNYESDEQKQNERNIIIKKNNNTLIRISELHGAYNPLQYLLLFIFEEYGWHKEEFLKIIEEEIVNQFEEDEKDQIANQVVTNIIKNFNLNLIADMTKEQLSEFW</sequence>
<comment type="caution">
    <text evidence="1">The sequence shown here is derived from an EMBL/GenBank/DDBJ whole genome shotgun (WGS) entry which is preliminary data.</text>
</comment>
<evidence type="ECO:0000313" key="1">
    <source>
        <dbReference type="EMBL" id="CAG8749597.1"/>
    </source>
</evidence>
<proteinExistence type="predicted"/>
<organism evidence="1 2">
    <name type="scientific">Dentiscutata erythropus</name>
    <dbReference type="NCBI Taxonomy" id="1348616"/>
    <lineage>
        <taxon>Eukaryota</taxon>
        <taxon>Fungi</taxon>
        <taxon>Fungi incertae sedis</taxon>
        <taxon>Mucoromycota</taxon>
        <taxon>Glomeromycotina</taxon>
        <taxon>Glomeromycetes</taxon>
        <taxon>Diversisporales</taxon>
        <taxon>Gigasporaceae</taxon>
        <taxon>Dentiscutata</taxon>
    </lineage>
</organism>
<reference evidence="1" key="1">
    <citation type="submission" date="2021-06" db="EMBL/GenBank/DDBJ databases">
        <authorList>
            <person name="Kallberg Y."/>
            <person name="Tangrot J."/>
            <person name="Rosling A."/>
        </authorList>
    </citation>
    <scope>NUCLEOTIDE SEQUENCE</scope>
    <source>
        <strain evidence="1">MA453B</strain>
    </source>
</reference>